<protein>
    <recommendedName>
        <fullName evidence="6">Pre-rRNA-processing protein TSR2</fullName>
    </recommendedName>
</protein>
<evidence type="ECO:0000256" key="3">
    <source>
        <dbReference type="SAM" id="MobiDB-lite"/>
    </source>
</evidence>
<dbReference type="FunCoup" id="Q7RMB9">
    <property type="interactions" value="65"/>
</dbReference>
<dbReference type="PaxDb" id="73239-Q7RMB9"/>
<dbReference type="InterPro" id="IPR019398">
    <property type="entry name" value="Pre-rRNA_process_TSR2"/>
</dbReference>
<keyword evidence="5" id="KW-1185">Reference proteome</keyword>
<evidence type="ECO:0000256" key="2">
    <source>
        <dbReference type="ARBA" id="ARBA00022552"/>
    </source>
</evidence>
<dbReference type="EMBL" id="AABL01000618">
    <property type="protein sequence ID" value="EAA21698.1"/>
    <property type="molecule type" value="Genomic_DNA"/>
</dbReference>
<dbReference type="GO" id="GO:0006364">
    <property type="term" value="P:rRNA processing"/>
    <property type="evidence" value="ECO:0007669"/>
    <property type="project" value="UniProtKB-KW"/>
</dbReference>
<dbReference type="AlphaFoldDB" id="Q7RMB9"/>
<keyword evidence="2" id="KW-0698">rRNA processing</keyword>
<name>Q7RMB9_PLAYO</name>
<comment type="similarity">
    <text evidence="1">Belongs to the TSR2 family.</text>
</comment>
<dbReference type="STRING" id="73239.Q7RMB9"/>
<organism evidence="4 5">
    <name type="scientific">Plasmodium yoelii yoelii</name>
    <dbReference type="NCBI Taxonomy" id="73239"/>
    <lineage>
        <taxon>Eukaryota</taxon>
        <taxon>Sar</taxon>
        <taxon>Alveolata</taxon>
        <taxon>Apicomplexa</taxon>
        <taxon>Aconoidasida</taxon>
        <taxon>Haemosporida</taxon>
        <taxon>Plasmodiidae</taxon>
        <taxon>Plasmodium</taxon>
        <taxon>Plasmodium (Vinckeia)</taxon>
    </lineage>
</organism>
<gene>
    <name evidence="4" type="ORF">PY02262</name>
</gene>
<feature type="compositionally biased region" description="Acidic residues" evidence="3">
    <location>
        <begin position="115"/>
        <end position="132"/>
    </location>
</feature>
<evidence type="ECO:0000313" key="5">
    <source>
        <dbReference type="Proteomes" id="UP000008553"/>
    </source>
</evidence>
<evidence type="ECO:0000256" key="1">
    <source>
        <dbReference type="ARBA" id="ARBA00006524"/>
    </source>
</evidence>
<feature type="compositionally biased region" description="Polar residues" evidence="3">
    <location>
        <begin position="136"/>
        <end position="146"/>
    </location>
</feature>
<accession>Q7RMB9</accession>
<proteinExistence type="inferred from homology"/>
<dbReference type="Pfam" id="PF10273">
    <property type="entry name" value="WGG"/>
    <property type="match status" value="1"/>
</dbReference>
<evidence type="ECO:0008006" key="6">
    <source>
        <dbReference type="Google" id="ProtNLM"/>
    </source>
</evidence>
<dbReference type="InParanoid" id="Q7RMB9"/>
<comment type="caution">
    <text evidence="4">The sequence shown here is derived from an EMBL/GenBank/DDBJ whole genome shotgun (WGS) entry which is preliminary data.</text>
</comment>
<dbReference type="PANTHER" id="PTHR21250">
    <property type="entry name" value="PRE-RRNA-PROCESSING PROTEIN TSR2 HOMOLOG"/>
    <property type="match status" value="1"/>
</dbReference>
<sequence>MNSENLSTLLLEGINLIFEKWTVLRLAVTNNWGGTSSEEKKKKLIEYVHNYVLSNTTPKDKLCDYLRDEIEVSDLILDLYKDLKNNNLEIIEKIRNIQESDLNSCREHNLIQEANIDEEEDSASEYSDENDSNEAYSDSYQSEDMQ</sequence>
<feature type="region of interest" description="Disordered" evidence="3">
    <location>
        <begin position="113"/>
        <end position="146"/>
    </location>
</feature>
<reference evidence="4 5" key="1">
    <citation type="journal article" date="2002" name="Nature">
        <title>Genome sequence and comparative analysis of the model rodent malaria parasite Plasmodium yoelii yoelii.</title>
        <authorList>
            <person name="Carlton J.M."/>
            <person name="Angiuoli S.V."/>
            <person name="Suh B.B."/>
            <person name="Kooij T.W."/>
            <person name="Pertea M."/>
            <person name="Silva J.C."/>
            <person name="Ermolaeva M.D."/>
            <person name="Allen J.E."/>
            <person name="Selengut J.D."/>
            <person name="Koo H.L."/>
            <person name="Peterson J.D."/>
            <person name="Pop M."/>
            <person name="Kosack D.S."/>
            <person name="Shumway M.F."/>
            <person name="Bidwell S.L."/>
            <person name="Shallom S.J."/>
            <person name="van Aken S.E."/>
            <person name="Riedmuller S.B."/>
            <person name="Feldblyum T.V."/>
            <person name="Cho J.K."/>
            <person name="Quackenbush J."/>
            <person name="Sedegah M."/>
            <person name="Shoaibi A."/>
            <person name="Cummings L.M."/>
            <person name="Florens L."/>
            <person name="Yates J.R."/>
            <person name="Raine J.D."/>
            <person name="Sinden R.E."/>
            <person name="Harris M.A."/>
            <person name="Cunningham D.A."/>
            <person name="Preiser P.R."/>
            <person name="Bergman L.W."/>
            <person name="Vaidya A.B."/>
            <person name="van Lin L.H."/>
            <person name="Janse C.J."/>
            <person name="Waters A.P."/>
            <person name="Smith H.O."/>
            <person name="White O.R."/>
            <person name="Salzberg S.L."/>
            <person name="Venter J.C."/>
            <person name="Fraser C.M."/>
            <person name="Hoffman S.L."/>
            <person name="Gardner M.J."/>
            <person name="Carucci D.J."/>
        </authorList>
    </citation>
    <scope>NUCLEOTIDE SEQUENCE [LARGE SCALE GENOMIC DNA]</scope>
    <source>
        <strain evidence="4 5">17XNL</strain>
    </source>
</reference>
<dbReference type="Proteomes" id="UP000008553">
    <property type="component" value="Unassembled WGS sequence"/>
</dbReference>
<evidence type="ECO:0000313" key="4">
    <source>
        <dbReference type="EMBL" id="EAA21698.1"/>
    </source>
</evidence>